<dbReference type="FunCoup" id="A0A1D3D7Z9">
    <property type="interactions" value="227"/>
</dbReference>
<dbReference type="EMBL" id="JROU02000345">
    <property type="protein sequence ID" value="OEH79584.1"/>
    <property type="molecule type" value="Genomic_DNA"/>
</dbReference>
<dbReference type="InterPro" id="IPR005366">
    <property type="entry name" value="EMC8/9"/>
</dbReference>
<evidence type="ECO:0000313" key="2">
    <source>
        <dbReference type="Proteomes" id="UP000095192"/>
    </source>
</evidence>
<organism evidence="1 2">
    <name type="scientific">Cyclospora cayetanensis</name>
    <dbReference type="NCBI Taxonomy" id="88456"/>
    <lineage>
        <taxon>Eukaryota</taxon>
        <taxon>Sar</taxon>
        <taxon>Alveolata</taxon>
        <taxon>Apicomplexa</taxon>
        <taxon>Conoidasida</taxon>
        <taxon>Coccidia</taxon>
        <taxon>Eucoccidiorida</taxon>
        <taxon>Eimeriorina</taxon>
        <taxon>Eimeriidae</taxon>
        <taxon>Cyclospora</taxon>
    </lineage>
</organism>
<dbReference type="InParanoid" id="A0A1D3D7Z9"/>
<proteinExistence type="predicted"/>
<dbReference type="Proteomes" id="UP000095192">
    <property type="component" value="Unassembled WGS sequence"/>
</dbReference>
<dbReference type="VEuPathDB" id="ToxoDB:cyc_07498"/>
<dbReference type="AlphaFoldDB" id="A0A1D3D7Z9"/>
<gene>
    <name evidence="1" type="ORF">cyc_07498</name>
</gene>
<sequence>MPHPSTTAVSGPAYAKMILHALKHHQQPVCGLLVGPEDTKSGKQDFVLCADAMPLLHTHMLHPQLRLGVELVEAMCEMDQSDGGAFRNLFAPNCKYRQKIVGFYYSDFLTVPEKAPTMNKEATHIARVLRQHYPNLLVCTLDFRGMPHEQPVTTFWVPSGSSWTRIPPEAVSCSKAALKLAEVAVTDRLYLSLADLDDHLCDPNVSPLNGSLLLEYSDLIEEDAQSLGGHSCVEQTDVLVS</sequence>
<dbReference type="PANTHER" id="PTHR12941:SF10">
    <property type="entry name" value="ER MEMBRANE PROTEIN COMPLEX SUBUNIT 8_9 HOMOLOG"/>
    <property type="match status" value="1"/>
</dbReference>
<name>A0A1D3D7Z9_9EIME</name>
<comment type="caution">
    <text evidence="1">The sequence shown here is derived from an EMBL/GenBank/DDBJ whole genome shotgun (WGS) entry which is preliminary data.</text>
</comment>
<dbReference type="GO" id="GO:0072546">
    <property type="term" value="C:EMC complex"/>
    <property type="evidence" value="ECO:0007669"/>
    <property type="project" value="InterPro"/>
</dbReference>
<accession>A0A1D3D7Z9</accession>
<dbReference type="PANTHER" id="PTHR12941">
    <property type="entry name" value="ER MEMBRANE PROTEIN COMPLEX"/>
    <property type="match status" value="1"/>
</dbReference>
<dbReference type="VEuPathDB" id="ToxoDB:LOC34623452"/>
<evidence type="ECO:0000313" key="1">
    <source>
        <dbReference type="EMBL" id="OEH79584.1"/>
    </source>
</evidence>
<reference evidence="1 2" key="1">
    <citation type="journal article" date="2016" name="BMC Genomics">
        <title>Comparative genomics reveals Cyclospora cayetanensis possesses coccidia-like metabolism and invasion components but unique surface antigens.</title>
        <authorList>
            <person name="Liu S."/>
            <person name="Wang L."/>
            <person name="Zheng H."/>
            <person name="Xu Z."/>
            <person name="Roellig D.M."/>
            <person name="Li N."/>
            <person name="Frace M.A."/>
            <person name="Tang K."/>
            <person name="Arrowood M.J."/>
            <person name="Moss D.M."/>
            <person name="Zhang L."/>
            <person name="Feng Y."/>
            <person name="Xiao L."/>
        </authorList>
    </citation>
    <scope>NUCLEOTIDE SEQUENCE [LARGE SCALE GENOMIC DNA]</scope>
    <source>
        <strain evidence="1 2">CHN_HEN01</strain>
    </source>
</reference>
<dbReference type="Pfam" id="PF03665">
    <property type="entry name" value="UPF0172"/>
    <property type="match status" value="1"/>
</dbReference>
<keyword evidence="2" id="KW-1185">Reference proteome</keyword>
<protein>
    <submittedName>
        <fullName evidence="1">Uncharacterized protein</fullName>
    </submittedName>
</protein>